<accession>G0MUK2</accession>
<dbReference type="eggNOG" id="ENOG502RWQS">
    <property type="taxonomic scope" value="Eukaryota"/>
</dbReference>
<dbReference type="InParanoid" id="G0MUK2"/>
<reference evidence="3" key="1">
    <citation type="submission" date="2011-07" db="EMBL/GenBank/DDBJ databases">
        <authorList>
            <consortium name="Caenorhabditis brenneri Sequencing and Analysis Consortium"/>
            <person name="Wilson R.K."/>
        </authorList>
    </citation>
    <scope>NUCLEOTIDE SEQUENCE [LARGE SCALE GENOMIC DNA]</scope>
    <source>
        <strain evidence="3">PB2801</strain>
    </source>
</reference>
<dbReference type="FunCoup" id="G0MUK2">
    <property type="interactions" value="1055"/>
</dbReference>
<proteinExistence type="predicted"/>
<feature type="transmembrane region" description="Helical" evidence="1">
    <location>
        <begin position="128"/>
        <end position="146"/>
    </location>
</feature>
<gene>
    <name evidence="2" type="ORF">CAEBREN_28160</name>
</gene>
<evidence type="ECO:0000313" key="3">
    <source>
        <dbReference type="Proteomes" id="UP000008068"/>
    </source>
</evidence>
<organism evidence="3">
    <name type="scientific">Caenorhabditis brenneri</name>
    <name type="common">Nematode worm</name>
    <dbReference type="NCBI Taxonomy" id="135651"/>
    <lineage>
        <taxon>Eukaryota</taxon>
        <taxon>Metazoa</taxon>
        <taxon>Ecdysozoa</taxon>
        <taxon>Nematoda</taxon>
        <taxon>Chromadorea</taxon>
        <taxon>Rhabditida</taxon>
        <taxon>Rhabditina</taxon>
        <taxon>Rhabditomorpha</taxon>
        <taxon>Rhabditoidea</taxon>
        <taxon>Rhabditidae</taxon>
        <taxon>Peloderinae</taxon>
        <taxon>Caenorhabditis</taxon>
    </lineage>
</organism>
<name>G0MUK2_CAEBE</name>
<dbReference type="STRING" id="135651.G0MUK2"/>
<sequence length="218" mass="25075">MDGYSEVTDCDGNKETVKISIPLPIGNEIWMDFVKPSEKLQSYSEASHIEAVRKLTVEDFAYFVVDWNFCYLILAFLIPYLIFFLISLFFHRLYIISIRNISNDCIDMGYHHSYTISQTFLSIAIQNFLFVSLPHFILAITVLIRWELGIRALPFSFGAAVIPLTTATTLFIHFRAYRRQVGFLFIELLRQNNVNIPIFVINHPQPSTHLQMSAAAIG</sequence>
<dbReference type="AlphaFoldDB" id="G0MUK2"/>
<keyword evidence="1" id="KW-0812">Transmembrane</keyword>
<dbReference type="OrthoDB" id="5868170at2759"/>
<feature type="transmembrane region" description="Helical" evidence="1">
    <location>
        <begin position="71"/>
        <end position="90"/>
    </location>
</feature>
<dbReference type="EMBL" id="GL379812">
    <property type="protein sequence ID" value="EGT44098.1"/>
    <property type="molecule type" value="Genomic_DNA"/>
</dbReference>
<protein>
    <submittedName>
        <fullName evidence="2">Uncharacterized protein</fullName>
    </submittedName>
</protein>
<feature type="transmembrane region" description="Helical" evidence="1">
    <location>
        <begin position="152"/>
        <end position="174"/>
    </location>
</feature>
<keyword evidence="1" id="KW-1133">Transmembrane helix</keyword>
<evidence type="ECO:0000256" key="1">
    <source>
        <dbReference type="SAM" id="Phobius"/>
    </source>
</evidence>
<keyword evidence="1" id="KW-0472">Membrane</keyword>
<keyword evidence="3" id="KW-1185">Reference proteome</keyword>
<evidence type="ECO:0000313" key="2">
    <source>
        <dbReference type="EMBL" id="EGT44098.1"/>
    </source>
</evidence>
<dbReference type="HOGENOM" id="CLU_1225733_0_0_1"/>
<dbReference type="Proteomes" id="UP000008068">
    <property type="component" value="Unassembled WGS sequence"/>
</dbReference>